<proteinExistence type="predicted"/>
<gene>
    <name evidence="1" type="ORF">AVDCRST_MAG81-3918</name>
</gene>
<feature type="non-terminal residue" evidence="1">
    <location>
        <position position="32"/>
    </location>
</feature>
<protein>
    <submittedName>
        <fullName evidence="1">Uncharacterized protein</fullName>
    </submittedName>
</protein>
<dbReference type="AlphaFoldDB" id="A0A6J4VRK4"/>
<evidence type="ECO:0000313" key="1">
    <source>
        <dbReference type="EMBL" id="CAA9586748.1"/>
    </source>
</evidence>
<organism evidence="1">
    <name type="scientific">uncultured Synechococcales cyanobacterium</name>
    <dbReference type="NCBI Taxonomy" id="1936017"/>
    <lineage>
        <taxon>Bacteria</taxon>
        <taxon>Bacillati</taxon>
        <taxon>Cyanobacteriota</taxon>
        <taxon>Cyanophyceae</taxon>
        <taxon>Synechococcales</taxon>
        <taxon>environmental samples</taxon>
    </lineage>
</organism>
<sequence length="32" mass="3652">KSPGQSFLPRSVITSIKRLSDRNCFSRFLTPL</sequence>
<feature type="non-terminal residue" evidence="1">
    <location>
        <position position="1"/>
    </location>
</feature>
<reference evidence="1" key="1">
    <citation type="submission" date="2020-02" db="EMBL/GenBank/DDBJ databases">
        <authorList>
            <person name="Meier V. D."/>
        </authorList>
    </citation>
    <scope>NUCLEOTIDE SEQUENCE</scope>
    <source>
        <strain evidence="1">AVDCRST_MAG81</strain>
    </source>
</reference>
<dbReference type="EMBL" id="CADCWO010000206">
    <property type="protein sequence ID" value="CAA9586748.1"/>
    <property type="molecule type" value="Genomic_DNA"/>
</dbReference>
<accession>A0A6J4VRK4</accession>
<name>A0A6J4VRK4_9CYAN</name>